<proteinExistence type="inferred from homology"/>
<feature type="domain" description="Ribosome maturation factor RimP N-terminal" evidence="4">
    <location>
        <begin position="26"/>
        <end position="98"/>
    </location>
</feature>
<reference evidence="5 6" key="2">
    <citation type="journal article" date="2011" name="ISME J.">
        <title>RNA-seq reveals cooperative metabolic interactions between two termite-gut spirochete species in co-culture.</title>
        <authorList>
            <person name="Rosenthal A.Z."/>
            <person name="Matson E.G."/>
            <person name="Eldar A."/>
            <person name="Leadbetter J.R."/>
        </authorList>
    </citation>
    <scope>NUCLEOTIDE SEQUENCE [LARGE SCALE GENOMIC DNA]</scope>
    <source>
        <strain evidence="6">ATCC BAA-887 / DSM 12427 / ZAS-2</strain>
    </source>
</reference>
<evidence type="ECO:0000313" key="5">
    <source>
        <dbReference type="EMBL" id="AEF85626.1"/>
    </source>
</evidence>
<dbReference type="HOGENOM" id="CLU_070525_4_1_12"/>
<keyword evidence="2 3" id="KW-0690">Ribosome biogenesis</keyword>
<dbReference type="AlphaFoldDB" id="F5YM33"/>
<comment type="similarity">
    <text evidence="3">Belongs to the RimP family.</text>
</comment>
<accession>F5YM33</accession>
<comment type="function">
    <text evidence="3">Required for maturation of 30S ribosomal subunits.</text>
</comment>
<evidence type="ECO:0000256" key="3">
    <source>
        <dbReference type="HAMAP-Rule" id="MF_01077"/>
    </source>
</evidence>
<evidence type="ECO:0000259" key="4">
    <source>
        <dbReference type="Pfam" id="PF02576"/>
    </source>
</evidence>
<dbReference type="EMBL" id="CP001843">
    <property type="protein sequence ID" value="AEF85626.1"/>
    <property type="molecule type" value="Genomic_DNA"/>
</dbReference>
<dbReference type="Gene3D" id="3.30.300.70">
    <property type="entry name" value="RimP-like superfamily, N-terminal"/>
    <property type="match status" value="1"/>
</dbReference>
<dbReference type="PANTHER" id="PTHR33867:SF1">
    <property type="entry name" value="RIBOSOME MATURATION FACTOR RIMP"/>
    <property type="match status" value="1"/>
</dbReference>
<evidence type="ECO:0000313" key="6">
    <source>
        <dbReference type="Proteomes" id="UP000009223"/>
    </source>
</evidence>
<evidence type="ECO:0000256" key="1">
    <source>
        <dbReference type="ARBA" id="ARBA00022490"/>
    </source>
</evidence>
<dbReference type="GO" id="GO:0006412">
    <property type="term" value="P:translation"/>
    <property type="evidence" value="ECO:0007669"/>
    <property type="project" value="TreeGrafter"/>
</dbReference>
<dbReference type="Pfam" id="PF02576">
    <property type="entry name" value="RimP_N"/>
    <property type="match status" value="1"/>
</dbReference>
<dbReference type="OrthoDB" id="361904at2"/>
<dbReference type="InterPro" id="IPR035956">
    <property type="entry name" value="RimP_N_sf"/>
</dbReference>
<organism evidence="5 6">
    <name type="scientific">Treponema primitia (strain ATCC BAA-887 / DSM 12427 / ZAS-2)</name>
    <dbReference type="NCBI Taxonomy" id="545694"/>
    <lineage>
        <taxon>Bacteria</taxon>
        <taxon>Pseudomonadati</taxon>
        <taxon>Spirochaetota</taxon>
        <taxon>Spirochaetia</taxon>
        <taxon>Spirochaetales</taxon>
        <taxon>Treponemataceae</taxon>
        <taxon>Treponema</taxon>
    </lineage>
</organism>
<dbReference type="STRING" id="545694.TREPR_1754"/>
<dbReference type="KEGG" id="tpi:TREPR_1754"/>
<dbReference type="GO" id="GO:0000028">
    <property type="term" value="P:ribosomal small subunit assembly"/>
    <property type="evidence" value="ECO:0007669"/>
    <property type="project" value="TreeGrafter"/>
</dbReference>
<dbReference type="SUPFAM" id="SSF75420">
    <property type="entry name" value="YhbC-like, N-terminal domain"/>
    <property type="match status" value="1"/>
</dbReference>
<protein>
    <recommendedName>
        <fullName evidence="3">Ribosome maturation factor RimP</fullName>
    </recommendedName>
</protein>
<dbReference type="Proteomes" id="UP000009223">
    <property type="component" value="Chromosome"/>
</dbReference>
<name>F5YM33_TREPZ</name>
<keyword evidence="1 3" id="KW-0963">Cytoplasm</keyword>
<dbReference type="eggNOG" id="COG0779">
    <property type="taxonomic scope" value="Bacteria"/>
</dbReference>
<comment type="subcellular location">
    <subcellularLocation>
        <location evidence="3">Cytoplasm</location>
    </subcellularLocation>
</comment>
<dbReference type="HAMAP" id="MF_01077">
    <property type="entry name" value="RimP"/>
    <property type="match status" value="1"/>
</dbReference>
<dbReference type="InterPro" id="IPR028989">
    <property type="entry name" value="RimP_N"/>
</dbReference>
<dbReference type="RefSeq" id="WP_015708374.1">
    <property type="nucleotide sequence ID" value="NC_015578.1"/>
</dbReference>
<dbReference type="InterPro" id="IPR003728">
    <property type="entry name" value="Ribosome_maturation_RimP"/>
</dbReference>
<dbReference type="PANTHER" id="PTHR33867">
    <property type="entry name" value="RIBOSOME MATURATION FACTOR RIMP"/>
    <property type="match status" value="1"/>
</dbReference>
<dbReference type="GO" id="GO:0005829">
    <property type="term" value="C:cytosol"/>
    <property type="evidence" value="ECO:0007669"/>
    <property type="project" value="TreeGrafter"/>
</dbReference>
<evidence type="ECO:0000256" key="2">
    <source>
        <dbReference type="ARBA" id="ARBA00022517"/>
    </source>
</evidence>
<sequence>MRYTPRQANTGDQLGSGDQISLFETLEPVVRGLGLAIVELALSRHKSSVQVRLVVCKAGGGNVGVDDCSRAHRALLPRLELVFPGQDMYVEVGSPGIDRVIKDGSEFVYYLGRGIKCYRTDISDWTGGILESADEKGVVLKGKDGMTEIVYELIAKAKLDYTLDYLREV</sequence>
<keyword evidence="6" id="KW-1185">Reference proteome</keyword>
<reference evidence="6" key="1">
    <citation type="submission" date="2009-12" db="EMBL/GenBank/DDBJ databases">
        <title>Complete sequence of Treponema primitia strain ZAS-2.</title>
        <authorList>
            <person name="Tetu S.G."/>
            <person name="Matson E."/>
            <person name="Ren Q."/>
            <person name="Seshadri R."/>
            <person name="Elbourne L."/>
            <person name="Hassan K.A."/>
            <person name="Durkin A."/>
            <person name="Radune D."/>
            <person name="Mohamoud Y."/>
            <person name="Shay R."/>
            <person name="Jin S."/>
            <person name="Zhang X."/>
            <person name="Lucey K."/>
            <person name="Ballor N.R."/>
            <person name="Ottesen E."/>
            <person name="Rosenthal R."/>
            <person name="Allen A."/>
            <person name="Leadbetter J.R."/>
            <person name="Paulsen I.T."/>
        </authorList>
    </citation>
    <scope>NUCLEOTIDE SEQUENCE [LARGE SCALE GENOMIC DNA]</scope>
    <source>
        <strain evidence="6">ATCC BAA-887 / DSM 12427 / ZAS-2</strain>
    </source>
</reference>
<gene>
    <name evidence="3" type="primary">rimP</name>
    <name evidence="5" type="ordered locus">TREPR_1754</name>
</gene>